<accession>A0ABR6Y9Y2</accession>
<evidence type="ECO:0000313" key="1">
    <source>
        <dbReference type="EMBL" id="MBC3873362.1"/>
    </source>
</evidence>
<comment type="caution">
    <text evidence="1">The sequence shown here is derived from an EMBL/GenBank/DDBJ whole genome shotgun (WGS) entry which is preliminary data.</text>
</comment>
<dbReference type="EMBL" id="JACOGA010000005">
    <property type="protein sequence ID" value="MBC3873362.1"/>
    <property type="molecule type" value="Genomic_DNA"/>
</dbReference>
<dbReference type="RefSeq" id="WP_186941392.1">
    <property type="nucleotide sequence ID" value="NZ_JACOGA010000005.1"/>
</dbReference>
<gene>
    <name evidence="1" type="ORF">H8K55_07180</name>
</gene>
<dbReference type="Pfam" id="PF13315">
    <property type="entry name" value="DUF4085"/>
    <property type="match status" value="1"/>
</dbReference>
<proteinExistence type="predicted"/>
<protein>
    <submittedName>
        <fullName evidence="1">DUF4085 family protein</fullName>
    </submittedName>
</protein>
<name>A0ABR6Y9Y2_9BURK</name>
<reference evidence="1 2" key="1">
    <citation type="submission" date="2020-08" db="EMBL/GenBank/DDBJ databases">
        <title>Novel species isolated from subtropical streams in China.</title>
        <authorList>
            <person name="Lu H."/>
        </authorList>
    </citation>
    <scope>NUCLEOTIDE SEQUENCE [LARGE SCALE GENOMIC DNA]</scope>
    <source>
        <strain evidence="1 2">LX15W</strain>
    </source>
</reference>
<dbReference type="Proteomes" id="UP000624279">
    <property type="component" value="Unassembled WGS sequence"/>
</dbReference>
<evidence type="ECO:0000313" key="2">
    <source>
        <dbReference type="Proteomes" id="UP000624279"/>
    </source>
</evidence>
<keyword evidence="2" id="KW-1185">Reference proteome</keyword>
<organism evidence="1 2">
    <name type="scientific">Undibacterium flavidum</name>
    <dbReference type="NCBI Taxonomy" id="2762297"/>
    <lineage>
        <taxon>Bacteria</taxon>
        <taxon>Pseudomonadati</taxon>
        <taxon>Pseudomonadota</taxon>
        <taxon>Betaproteobacteria</taxon>
        <taxon>Burkholderiales</taxon>
        <taxon>Oxalobacteraceae</taxon>
        <taxon>Undibacterium</taxon>
    </lineage>
</organism>
<sequence length="155" mass="18414">MKYFTKAWWENGCEDAQQLFAEYNAYLESIQDQLPKELIQFNELHTLHDAEIKRIAFSQVDAKLNMDFLGWDYEFQFPVRYHLQFLSVSRFEQIFPQADYVEQELGDLGYWEYEKLSQGIEMRMLFVSGAEFIVLFSGFEFSSSTPEAWRDGSHV</sequence>
<dbReference type="InterPro" id="IPR025144">
    <property type="entry name" value="DUF4085"/>
</dbReference>